<evidence type="ECO:0000256" key="1">
    <source>
        <dbReference type="SAM" id="MobiDB-lite"/>
    </source>
</evidence>
<evidence type="ECO:0000313" key="3">
    <source>
        <dbReference type="Proteomes" id="UP001221898"/>
    </source>
</evidence>
<proteinExistence type="predicted"/>
<sequence>MSAYQVAPPPPIDQSRHGLDTASLAARMFLAHSHVSLSRYSPCLPNAPCASPSRSSSRPSLPYPLRHADACTLPLSSAALVANGSRLGREAGLVADHRGRRSTRLSLSNPPPGAPGQAGTPSRPRHCVPPDHPDQKQPLNDTEENKLLPSLSSLWCCGSGQERRPADTTAGGSWRLTQDCSGGASSRAFRSNDPTRSGDIDSPAACDTVRTVRVAVERLRAPQPMSRFLFLRLSS</sequence>
<protein>
    <submittedName>
        <fullName evidence="2">Uncharacterized protein</fullName>
    </submittedName>
</protein>
<feature type="region of interest" description="Disordered" evidence="1">
    <location>
        <begin position="93"/>
        <end position="142"/>
    </location>
</feature>
<feature type="compositionally biased region" description="Polar residues" evidence="1">
    <location>
        <begin position="181"/>
        <end position="195"/>
    </location>
</feature>
<comment type="caution">
    <text evidence="2">The sequence shown here is derived from an EMBL/GenBank/DDBJ whole genome shotgun (WGS) entry which is preliminary data.</text>
</comment>
<keyword evidence="3" id="KW-1185">Reference proteome</keyword>
<gene>
    <name evidence="2" type="ORF">AAFF_G00196140</name>
</gene>
<reference evidence="2" key="1">
    <citation type="journal article" date="2023" name="Science">
        <title>Genome structures resolve the early diversification of teleost fishes.</title>
        <authorList>
            <person name="Parey E."/>
            <person name="Louis A."/>
            <person name="Montfort J."/>
            <person name="Bouchez O."/>
            <person name="Roques C."/>
            <person name="Iampietro C."/>
            <person name="Lluch J."/>
            <person name="Castinel A."/>
            <person name="Donnadieu C."/>
            <person name="Desvignes T."/>
            <person name="Floi Bucao C."/>
            <person name="Jouanno E."/>
            <person name="Wen M."/>
            <person name="Mejri S."/>
            <person name="Dirks R."/>
            <person name="Jansen H."/>
            <person name="Henkel C."/>
            <person name="Chen W.J."/>
            <person name="Zahm M."/>
            <person name="Cabau C."/>
            <person name="Klopp C."/>
            <person name="Thompson A.W."/>
            <person name="Robinson-Rechavi M."/>
            <person name="Braasch I."/>
            <person name="Lecointre G."/>
            <person name="Bobe J."/>
            <person name="Postlethwait J.H."/>
            <person name="Berthelot C."/>
            <person name="Roest Crollius H."/>
            <person name="Guiguen Y."/>
        </authorList>
    </citation>
    <scope>NUCLEOTIDE SEQUENCE</scope>
    <source>
        <strain evidence="2">NC1722</strain>
    </source>
</reference>
<name>A0AAD7RIT1_9TELE</name>
<dbReference type="EMBL" id="JAINUG010000261">
    <property type="protein sequence ID" value="KAJ8384948.1"/>
    <property type="molecule type" value="Genomic_DNA"/>
</dbReference>
<dbReference type="Proteomes" id="UP001221898">
    <property type="component" value="Unassembled WGS sequence"/>
</dbReference>
<feature type="region of interest" description="Disordered" evidence="1">
    <location>
        <begin position="181"/>
        <end position="203"/>
    </location>
</feature>
<organism evidence="2 3">
    <name type="scientific">Aldrovandia affinis</name>
    <dbReference type="NCBI Taxonomy" id="143900"/>
    <lineage>
        <taxon>Eukaryota</taxon>
        <taxon>Metazoa</taxon>
        <taxon>Chordata</taxon>
        <taxon>Craniata</taxon>
        <taxon>Vertebrata</taxon>
        <taxon>Euteleostomi</taxon>
        <taxon>Actinopterygii</taxon>
        <taxon>Neopterygii</taxon>
        <taxon>Teleostei</taxon>
        <taxon>Notacanthiformes</taxon>
        <taxon>Halosauridae</taxon>
        <taxon>Aldrovandia</taxon>
    </lineage>
</organism>
<dbReference type="AlphaFoldDB" id="A0AAD7RIT1"/>
<accession>A0AAD7RIT1</accession>
<evidence type="ECO:0000313" key="2">
    <source>
        <dbReference type="EMBL" id="KAJ8384948.1"/>
    </source>
</evidence>